<dbReference type="GO" id="GO:0016989">
    <property type="term" value="F:sigma factor antagonist activity"/>
    <property type="evidence" value="ECO:0007669"/>
    <property type="project" value="InterPro"/>
</dbReference>
<dbReference type="OrthoDB" id="5298512at2"/>
<feature type="domain" description="Anti sigma-E protein RseA N-terminal" evidence="2">
    <location>
        <begin position="11"/>
        <end position="82"/>
    </location>
</feature>
<keyword evidence="1" id="KW-0812">Transmembrane</keyword>
<evidence type="ECO:0000313" key="3">
    <source>
        <dbReference type="EMBL" id="TGG91109.1"/>
    </source>
</evidence>
<dbReference type="InterPro" id="IPR052383">
    <property type="entry name" value="Anti-sigma-E_RseA-like"/>
</dbReference>
<feature type="transmembrane region" description="Helical" evidence="1">
    <location>
        <begin position="88"/>
        <end position="109"/>
    </location>
</feature>
<keyword evidence="1" id="KW-0472">Membrane</keyword>
<sequence>MSKHEDYRKEQEQLSALMDDELDADSARRLLERMQSDPGLGLTWKRWHLTQAGLRSEAPTDVLDGVNQALNAEARVRQQRRQVQQSRWVGFAQGALAAGLVVVAVATLWTPGRHAPGSDSAPMEVQLPTAEVAAERSPQSVYWSRHVQYAGTGGQGRWEETLRSAVPDGESAL</sequence>
<dbReference type="InterPro" id="IPR036147">
    <property type="entry name" value="Anti-sigma_E_RseA_N_sf"/>
</dbReference>
<dbReference type="PANTHER" id="PTHR38104:SF1">
    <property type="entry name" value="ANTI-SIGMA-E FACTOR RSEA"/>
    <property type="match status" value="1"/>
</dbReference>
<protein>
    <recommendedName>
        <fullName evidence="2">Anti sigma-E protein RseA N-terminal domain-containing protein</fullName>
    </recommendedName>
</protein>
<reference evidence="3 4" key="1">
    <citation type="submission" date="2019-04" db="EMBL/GenBank/DDBJ databases">
        <title>Natronospirillum operosus gen. nov., sp. nov., a haloalkaliphilic satellite isolated from decaying biomass of laboratory culture of cyanobacterium Geitlerinema sp. and proposal of Natronospirillaceae fam. nov. and Saccharospirillaceae fam. nov.</title>
        <authorList>
            <person name="Kevbrin V."/>
            <person name="Boltyanskaya Y."/>
            <person name="Koziaeva V."/>
            <person name="Grouzdev D.S."/>
            <person name="Park M."/>
            <person name="Cho J."/>
        </authorList>
    </citation>
    <scope>NUCLEOTIDE SEQUENCE [LARGE SCALE GENOMIC DNA]</scope>
    <source>
        <strain evidence="3 4">G-116</strain>
    </source>
</reference>
<organism evidence="3 4">
    <name type="scientific">Natronospirillum operosum</name>
    <dbReference type="NCBI Taxonomy" id="2759953"/>
    <lineage>
        <taxon>Bacteria</taxon>
        <taxon>Pseudomonadati</taxon>
        <taxon>Pseudomonadota</taxon>
        <taxon>Gammaproteobacteria</taxon>
        <taxon>Oceanospirillales</taxon>
        <taxon>Natronospirillaceae</taxon>
        <taxon>Natronospirillum</taxon>
    </lineage>
</organism>
<evidence type="ECO:0000259" key="2">
    <source>
        <dbReference type="Pfam" id="PF03872"/>
    </source>
</evidence>
<keyword evidence="4" id="KW-1185">Reference proteome</keyword>
<dbReference type="SUPFAM" id="SSF89069">
    <property type="entry name" value="N-terminal, cytoplasmic domain of anti-sigmaE factor RseA"/>
    <property type="match status" value="1"/>
</dbReference>
<proteinExistence type="predicted"/>
<dbReference type="EMBL" id="SRMF01000010">
    <property type="protein sequence ID" value="TGG91109.1"/>
    <property type="molecule type" value="Genomic_DNA"/>
</dbReference>
<dbReference type="CDD" id="cd16328">
    <property type="entry name" value="RseA_N"/>
    <property type="match status" value="1"/>
</dbReference>
<dbReference type="RefSeq" id="WP_135484531.1">
    <property type="nucleotide sequence ID" value="NZ_SRMF01000010.1"/>
</dbReference>
<keyword evidence="1" id="KW-1133">Transmembrane helix</keyword>
<gene>
    <name evidence="3" type="ORF">E4656_17095</name>
</gene>
<evidence type="ECO:0000313" key="4">
    <source>
        <dbReference type="Proteomes" id="UP000297475"/>
    </source>
</evidence>
<dbReference type="Proteomes" id="UP000297475">
    <property type="component" value="Unassembled WGS sequence"/>
</dbReference>
<dbReference type="AlphaFoldDB" id="A0A4Z0W5F0"/>
<name>A0A4Z0W5F0_9GAMM</name>
<comment type="caution">
    <text evidence="3">The sequence shown here is derived from an EMBL/GenBank/DDBJ whole genome shotgun (WGS) entry which is preliminary data.</text>
</comment>
<dbReference type="Gene3D" id="1.10.10.880">
    <property type="entry name" value="Anti sigma-E protein RseA, N-terminal domain"/>
    <property type="match status" value="1"/>
</dbReference>
<dbReference type="InterPro" id="IPR005572">
    <property type="entry name" value="Anti-sigma_E_RseA_N"/>
</dbReference>
<dbReference type="PANTHER" id="PTHR38104">
    <property type="match status" value="1"/>
</dbReference>
<evidence type="ECO:0000256" key="1">
    <source>
        <dbReference type="SAM" id="Phobius"/>
    </source>
</evidence>
<dbReference type="Pfam" id="PF03872">
    <property type="entry name" value="RseA_N"/>
    <property type="match status" value="1"/>
</dbReference>
<accession>A0A4Z0W5F0</accession>